<dbReference type="InterPro" id="IPR036291">
    <property type="entry name" value="NAD(P)-bd_dom_sf"/>
</dbReference>
<proteinExistence type="predicted"/>
<dbReference type="InterPro" id="IPR051783">
    <property type="entry name" value="NAD(P)-dependent_oxidoreduct"/>
</dbReference>
<dbReference type="InterPro" id="IPR001509">
    <property type="entry name" value="Epimerase_deHydtase"/>
</dbReference>
<accession>A0A1A0VE00</accession>
<sequence>MRVFVTGATGFVGSAIVAELLSAGHQVVGLARSQAAAASLRDAGAGVHRGALEDLDSLRRGAAAADGVIHTAYAAMSADFMAAAHTDRRAIETIGEALAGSGRPLVVTSATTFIAPGRLATEHDIAAAGTPRVDASEAAVVALAGRDVRASVLRLPTSVHGPGDHGFAAQLIGTARETGVSAYPGDGTNRWPAVHRLDAAVSYRLALEAAPAGARLHAVADHGVPVYDIAATISRHTQLPVQAITAEEAFTHFGLLGAIFALDVPASSEVTEKQLEWRPAQPGLLADLNAAHYYH</sequence>
<dbReference type="GO" id="GO:0004029">
    <property type="term" value="F:aldehyde dehydrogenase (NAD+) activity"/>
    <property type="evidence" value="ECO:0007669"/>
    <property type="project" value="TreeGrafter"/>
</dbReference>
<dbReference type="PANTHER" id="PTHR48079">
    <property type="entry name" value="PROTEIN YEEZ"/>
    <property type="match status" value="1"/>
</dbReference>
<reference evidence="2 3" key="1">
    <citation type="submission" date="2016-06" db="EMBL/GenBank/DDBJ databases">
        <authorList>
            <person name="Kjaerup R.B."/>
            <person name="Dalgaard T.S."/>
            <person name="Juul-Madsen H.R."/>
        </authorList>
    </citation>
    <scope>NUCLEOTIDE SEQUENCE [LARGE SCALE GENOMIC DNA]</scope>
    <source>
        <strain evidence="2 3">852002-51834_SCH5396731</strain>
    </source>
</reference>
<dbReference type="EMBL" id="LZSX01000077">
    <property type="protein sequence ID" value="OBB81478.1"/>
    <property type="molecule type" value="Genomic_DNA"/>
</dbReference>
<dbReference type="OrthoDB" id="9787292at2"/>
<dbReference type="AlphaFoldDB" id="A0A1A0VE00"/>
<dbReference type="RefSeq" id="WP_064883272.1">
    <property type="nucleotide sequence ID" value="NZ_LZSX01000077.1"/>
</dbReference>
<gene>
    <name evidence="2" type="ORF">A5760_16480</name>
</gene>
<evidence type="ECO:0000259" key="1">
    <source>
        <dbReference type="Pfam" id="PF01370"/>
    </source>
</evidence>
<dbReference type="Pfam" id="PF01370">
    <property type="entry name" value="Epimerase"/>
    <property type="match status" value="1"/>
</dbReference>
<dbReference type="PANTHER" id="PTHR48079:SF6">
    <property type="entry name" value="NAD(P)-BINDING DOMAIN-CONTAINING PROTEIN-RELATED"/>
    <property type="match status" value="1"/>
</dbReference>
<dbReference type="Proteomes" id="UP000091914">
    <property type="component" value="Unassembled WGS sequence"/>
</dbReference>
<comment type="caution">
    <text evidence="2">The sequence shown here is derived from an EMBL/GenBank/DDBJ whole genome shotgun (WGS) entry which is preliminary data.</text>
</comment>
<protein>
    <submittedName>
        <fullName evidence="2">3-beta hydroxysteroid dehydrogenase</fullName>
    </submittedName>
</protein>
<evidence type="ECO:0000313" key="2">
    <source>
        <dbReference type="EMBL" id="OBB81478.1"/>
    </source>
</evidence>
<dbReference type="CDD" id="cd05262">
    <property type="entry name" value="SDR_a7"/>
    <property type="match status" value="1"/>
</dbReference>
<dbReference type="GO" id="GO:0005737">
    <property type="term" value="C:cytoplasm"/>
    <property type="evidence" value="ECO:0007669"/>
    <property type="project" value="TreeGrafter"/>
</dbReference>
<name>A0A1A0VE00_9MYCO</name>
<dbReference type="SUPFAM" id="SSF51735">
    <property type="entry name" value="NAD(P)-binding Rossmann-fold domains"/>
    <property type="match status" value="1"/>
</dbReference>
<dbReference type="Gene3D" id="3.40.50.720">
    <property type="entry name" value="NAD(P)-binding Rossmann-like Domain"/>
    <property type="match status" value="1"/>
</dbReference>
<feature type="domain" description="NAD-dependent epimerase/dehydratase" evidence="1">
    <location>
        <begin position="3"/>
        <end position="211"/>
    </location>
</feature>
<organism evidence="2 3">
    <name type="scientific">Mycobacterium colombiense</name>
    <dbReference type="NCBI Taxonomy" id="339268"/>
    <lineage>
        <taxon>Bacteria</taxon>
        <taxon>Bacillati</taxon>
        <taxon>Actinomycetota</taxon>
        <taxon>Actinomycetes</taxon>
        <taxon>Mycobacteriales</taxon>
        <taxon>Mycobacteriaceae</taxon>
        <taxon>Mycobacterium</taxon>
        <taxon>Mycobacterium avium complex (MAC)</taxon>
    </lineage>
</organism>
<evidence type="ECO:0000313" key="3">
    <source>
        <dbReference type="Proteomes" id="UP000091914"/>
    </source>
</evidence>